<organism evidence="1 2">
    <name type="scientific">Streptococcus anginosus subsp. whileyi CCUG 39159</name>
    <dbReference type="NCBI Taxonomy" id="1095729"/>
    <lineage>
        <taxon>Bacteria</taxon>
        <taxon>Bacillati</taxon>
        <taxon>Bacillota</taxon>
        <taxon>Bacilli</taxon>
        <taxon>Lactobacillales</taxon>
        <taxon>Streptococcaceae</taxon>
        <taxon>Streptococcus</taxon>
        <taxon>Streptococcus anginosus group</taxon>
    </lineage>
</organism>
<sequence length="45" mass="4945">MVDKENKVFVKGVFPSLKNNSLRRASQVLSATSKHCFEQSATASC</sequence>
<gene>
    <name evidence="1" type="ORF">HMPREF1043_2229</name>
</gene>
<name>I0S7Q4_STRAP</name>
<protein>
    <submittedName>
        <fullName evidence="1">Uncharacterized protein</fullName>
    </submittedName>
</protein>
<dbReference type="PATRIC" id="fig|1095729.3.peg.2092"/>
<proteinExistence type="predicted"/>
<dbReference type="AlphaFoldDB" id="I0S7Q4"/>
<accession>I0S7Q4</accession>
<keyword evidence="2" id="KW-1185">Reference proteome</keyword>
<dbReference type="EMBL" id="AICP01000065">
    <property type="protein sequence ID" value="EID19407.1"/>
    <property type="molecule type" value="Genomic_DNA"/>
</dbReference>
<evidence type="ECO:0000313" key="1">
    <source>
        <dbReference type="EMBL" id="EID19407.1"/>
    </source>
</evidence>
<comment type="caution">
    <text evidence="1">The sequence shown here is derived from an EMBL/GenBank/DDBJ whole genome shotgun (WGS) entry which is preliminary data.</text>
</comment>
<evidence type="ECO:0000313" key="2">
    <source>
        <dbReference type="Proteomes" id="UP000003245"/>
    </source>
</evidence>
<reference evidence="1 2" key="1">
    <citation type="submission" date="2012-01" db="EMBL/GenBank/DDBJ databases">
        <authorList>
            <person name="Harkins D.M."/>
            <person name="Madupu R."/>
            <person name="Durkin A.S."/>
            <person name="Torralba M."/>
            <person name="Methe B."/>
            <person name="Sutton G.G."/>
            <person name="Nelson K.E."/>
        </authorList>
    </citation>
    <scope>NUCLEOTIDE SEQUENCE [LARGE SCALE GENOMIC DNA]</scope>
    <source>
        <strain evidence="1 2">CCUG 39159</strain>
    </source>
</reference>
<dbReference type="Proteomes" id="UP000003245">
    <property type="component" value="Unassembled WGS sequence"/>
</dbReference>